<dbReference type="GO" id="GO:0016491">
    <property type="term" value="F:oxidoreductase activity"/>
    <property type="evidence" value="ECO:0007669"/>
    <property type="project" value="UniProtKB-KW"/>
</dbReference>
<sequence>MDTVKSKIDTVKSTFAENVTGSHKLASKDDRFSLDAVPDQSGKVAVVTGGSEGIGYGCVHTLIRKNISKTFILSPSKEVAESALKDLKENFGDDKASRVTWKQCDLTDWKAVADLAFEIRKETDRLDVLINNAARGIMSAQRTEYGVDRHMALNHMAHVILTSHLLPLLKKTASEHNTKVRIVNLASNAHQQAPPDTKFANLEELNKDYGPMPQYGRAKLTGILYAKYLARHLTSQHPNILANATHPGFVETKMSSKDIHEPWPIAGYAMSVGMVPLKKDLFEGAVSTMFAATAAEQSGQYICPPAIVESGNDLANNEELEENLMKLTREVIEEKTKGHSSEKGCPFKDF</sequence>
<feature type="coiled-coil region" evidence="3">
    <location>
        <begin position="310"/>
        <end position="337"/>
    </location>
</feature>
<dbReference type="Proteomes" id="UP000799772">
    <property type="component" value="Unassembled WGS sequence"/>
</dbReference>
<keyword evidence="5" id="KW-1185">Reference proteome</keyword>
<proteinExistence type="inferred from homology"/>
<dbReference type="PANTHER" id="PTHR24320:SF33">
    <property type="entry name" value="OXIDOREDUCTASE BLI-4, MITOCHONDRIAL-RELATED"/>
    <property type="match status" value="1"/>
</dbReference>
<dbReference type="PANTHER" id="PTHR24320">
    <property type="entry name" value="RETINOL DEHYDROGENASE"/>
    <property type="match status" value="1"/>
</dbReference>
<dbReference type="InterPro" id="IPR002347">
    <property type="entry name" value="SDR_fam"/>
</dbReference>
<evidence type="ECO:0000313" key="5">
    <source>
        <dbReference type="Proteomes" id="UP000799772"/>
    </source>
</evidence>
<keyword evidence="2" id="KW-0560">Oxidoreductase</keyword>
<dbReference type="PRINTS" id="PR00081">
    <property type="entry name" value="GDHRDH"/>
</dbReference>
<evidence type="ECO:0000256" key="1">
    <source>
        <dbReference type="ARBA" id="ARBA00006484"/>
    </source>
</evidence>
<keyword evidence="3" id="KW-0175">Coiled coil</keyword>
<dbReference type="AlphaFoldDB" id="A0A9P4ICT0"/>
<evidence type="ECO:0000313" key="4">
    <source>
        <dbReference type="EMBL" id="KAF2097312.1"/>
    </source>
</evidence>
<dbReference type="Gene3D" id="3.40.50.720">
    <property type="entry name" value="NAD(P)-binding Rossmann-like Domain"/>
    <property type="match status" value="1"/>
</dbReference>
<dbReference type="Pfam" id="PF00106">
    <property type="entry name" value="adh_short"/>
    <property type="match status" value="1"/>
</dbReference>
<dbReference type="InterPro" id="IPR036291">
    <property type="entry name" value="NAD(P)-bd_dom_sf"/>
</dbReference>
<comment type="similarity">
    <text evidence="1">Belongs to the short-chain dehydrogenases/reductases (SDR) family.</text>
</comment>
<dbReference type="SUPFAM" id="SSF51735">
    <property type="entry name" value="NAD(P)-binding Rossmann-fold domains"/>
    <property type="match status" value="1"/>
</dbReference>
<dbReference type="EMBL" id="ML978128">
    <property type="protein sequence ID" value="KAF2097312.1"/>
    <property type="molecule type" value="Genomic_DNA"/>
</dbReference>
<name>A0A9P4ICT0_9PEZI</name>
<evidence type="ECO:0000256" key="3">
    <source>
        <dbReference type="SAM" id="Coils"/>
    </source>
</evidence>
<evidence type="ECO:0000256" key="2">
    <source>
        <dbReference type="ARBA" id="ARBA00023002"/>
    </source>
</evidence>
<gene>
    <name evidence="4" type="ORF">NA57DRAFT_66911</name>
</gene>
<accession>A0A9P4ICT0</accession>
<reference evidence="4" key="1">
    <citation type="journal article" date="2020" name="Stud. Mycol.">
        <title>101 Dothideomycetes genomes: a test case for predicting lifestyles and emergence of pathogens.</title>
        <authorList>
            <person name="Haridas S."/>
            <person name="Albert R."/>
            <person name="Binder M."/>
            <person name="Bloem J."/>
            <person name="Labutti K."/>
            <person name="Salamov A."/>
            <person name="Andreopoulos B."/>
            <person name="Baker S."/>
            <person name="Barry K."/>
            <person name="Bills G."/>
            <person name="Bluhm B."/>
            <person name="Cannon C."/>
            <person name="Castanera R."/>
            <person name="Culley D."/>
            <person name="Daum C."/>
            <person name="Ezra D."/>
            <person name="Gonzalez J."/>
            <person name="Henrissat B."/>
            <person name="Kuo A."/>
            <person name="Liang C."/>
            <person name="Lipzen A."/>
            <person name="Lutzoni F."/>
            <person name="Magnuson J."/>
            <person name="Mondo S."/>
            <person name="Nolan M."/>
            <person name="Ohm R."/>
            <person name="Pangilinan J."/>
            <person name="Park H.-J."/>
            <person name="Ramirez L."/>
            <person name="Alfaro M."/>
            <person name="Sun H."/>
            <person name="Tritt A."/>
            <person name="Yoshinaga Y."/>
            <person name="Zwiers L.-H."/>
            <person name="Turgeon B."/>
            <person name="Goodwin S."/>
            <person name="Spatafora J."/>
            <person name="Crous P."/>
            <person name="Grigoriev I."/>
        </authorList>
    </citation>
    <scope>NUCLEOTIDE SEQUENCE</scope>
    <source>
        <strain evidence="4">CBS 133067</strain>
    </source>
</reference>
<organism evidence="4 5">
    <name type="scientific">Rhizodiscina lignyota</name>
    <dbReference type="NCBI Taxonomy" id="1504668"/>
    <lineage>
        <taxon>Eukaryota</taxon>
        <taxon>Fungi</taxon>
        <taxon>Dikarya</taxon>
        <taxon>Ascomycota</taxon>
        <taxon>Pezizomycotina</taxon>
        <taxon>Dothideomycetes</taxon>
        <taxon>Pleosporomycetidae</taxon>
        <taxon>Aulographales</taxon>
        <taxon>Rhizodiscinaceae</taxon>
        <taxon>Rhizodiscina</taxon>
    </lineage>
</organism>
<dbReference type="OrthoDB" id="191139at2759"/>
<comment type="caution">
    <text evidence="4">The sequence shown here is derived from an EMBL/GenBank/DDBJ whole genome shotgun (WGS) entry which is preliminary data.</text>
</comment>
<protein>
    <submittedName>
        <fullName evidence="4">Retinol dehydrogenase 12</fullName>
    </submittedName>
</protein>